<dbReference type="EMBL" id="KL198010">
    <property type="protein sequence ID" value="KDQ25218.1"/>
    <property type="molecule type" value="Genomic_DNA"/>
</dbReference>
<dbReference type="OrthoDB" id="3257338at2759"/>
<evidence type="ECO:0000313" key="2">
    <source>
        <dbReference type="EMBL" id="KDQ25218.1"/>
    </source>
</evidence>
<evidence type="ECO:0000259" key="1">
    <source>
        <dbReference type="Pfam" id="PF18803"/>
    </source>
</evidence>
<dbReference type="AlphaFoldDB" id="A0A067NB03"/>
<sequence>MANLYEIHLGNGVFRPNPDPLEDLIHVFASDVLPFFNKAFDQHESKEFFVAAFPLFDDRFPMASPHWKKSWAMALILLDAYLHDGIFSLPPFTGNWRDEVTLEADRARRHREWQDKGNGAAPTEHQYIVAFQDDSCADETFSKQQNPRPIPPAPVHRHTEFVITDSGLSAARSYHTAQINPPSTPVHPPSESNNANTSLANLHMIEPEEPEEDGTTVRLISRRRTIGDNPLLVWVSEIDSFVEEFLRLEGRGDVTSDPAICPRCGSAEPTFRCPQCLDPRLFCQDCLVEQHAAHPFHVVEVQLNHLPGVACPRAETAFNEGFVIISLQGIFTINLSFCNCSQGISKSAQLLRARLFPATTVEPRTAATFEVLRLFQLLTFGSKVSGYEFYQSLVRLSSNLGDNVPERYSAFMRIVREWRHIRLLKRSARGHDPTGVSGTKEGTCAVLCPACPHPGKNLPLDWQVDRRQPWIYSLFVAIDANFRLKRLAALNNMRDPGLNRGFAYFVEEKKYKAFLNETSNLPPEESSTCNNYDAVKLASIRGGKGMTASGVGTIECSRHDMKRPLSVGDLQLGERYCNMDYLYFSSLRNHSPSIVVTSYDIACQWARNLPARAASYPEELVGPRFDQLSIKYLVPKFHLYAHRNECQINYSFNLTPNVGRTDGESPERGWAAMNPVASSTKEMGPGSRRDTLDDHFGDYNWRKVITLHTSLLRKAQEALQMRSEHVKAFKDFSEALPKESTASFSQLVWAWEADPANATNPYEPTLQAVLQTKIRLELAEEDAAAISRGEASQPHDGVSPSVFIAQGLDLQDQQVRLQIDSKALSNNATDHQRTQILERRNRLRRRILAWRGVQDIFMPGVTSLRSNEAEGDTQINAECLDLHLPSEVADRLPVISVADFEWRLRYGQAFDTLGDLRWNLLVLSSMYQSKDRYSRGQHHNTRSVMLVKTVNARVNAAANKYRTCRLALQALSTVLGKSGWDLVLRPLTDTDVRGLRDGQDSSQSEGCRTLSWIWATERTNEAEMNDSMNEALRIEWCKTRARAQRWQEECILLSEEMRRVLQFHQWQAKEWEAHALAATMEGPRAYAWRQEQTRQKLISMCKSAWSGIPALMTTGEGAVLAGEPLVECCSRT</sequence>
<dbReference type="Pfam" id="PF18803">
    <property type="entry name" value="CxC2"/>
    <property type="match status" value="1"/>
</dbReference>
<dbReference type="InterPro" id="IPR040521">
    <property type="entry name" value="KDZ"/>
</dbReference>
<evidence type="ECO:0000313" key="3">
    <source>
        <dbReference type="Proteomes" id="UP000027073"/>
    </source>
</evidence>
<dbReference type="PANTHER" id="PTHR33096">
    <property type="entry name" value="CXC2 DOMAIN-CONTAINING PROTEIN"/>
    <property type="match status" value="1"/>
</dbReference>
<gene>
    <name evidence="2" type="ORF">PLEOSDRAFT_1106159</name>
</gene>
<dbReference type="HOGENOM" id="CLU_003703_13_0_1"/>
<dbReference type="Proteomes" id="UP000027073">
    <property type="component" value="Unassembled WGS sequence"/>
</dbReference>
<dbReference type="InterPro" id="IPR041457">
    <property type="entry name" value="CxC2_KDZ-assoc"/>
</dbReference>
<protein>
    <recommendedName>
        <fullName evidence="1">CxC2-like cysteine cluster KDZ transposase-associated domain-containing protein</fullName>
    </recommendedName>
</protein>
<dbReference type="VEuPathDB" id="FungiDB:PLEOSDRAFT_1106159"/>
<accession>A0A067NB03</accession>
<name>A0A067NB03_PLEO1</name>
<feature type="domain" description="CxC2-like cysteine cluster KDZ transposase-associated" evidence="1">
    <location>
        <begin position="300"/>
        <end position="401"/>
    </location>
</feature>
<reference evidence="3" key="1">
    <citation type="journal article" date="2014" name="Proc. Natl. Acad. Sci. U.S.A.">
        <title>Extensive sampling of basidiomycete genomes demonstrates inadequacy of the white-rot/brown-rot paradigm for wood decay fungi.</title>
        <authorList>
            <person name="Riley R."/>
            <person name="Salamov A.A."/>
            <person name="Brown D.W."/>
            <person name="Nagy L.G."/>
            <person name="Floudas D."/>
            <person name="Held B.W."/>
            <person name="Levasseur A."/>
            <person name="Lombard V."/>
            <person name="Morin E."/>
            <person name="Otillar R."/>
            <person name="Lindquist E.A."/>
            <person name="Sun H."/>
            <person name="LaButti K.M."/>
            <person name="Schmutz J."/>
            <person name="Jabbour D."/>
            <person name="Luo H."/>
            <person name="Baker S.E."/>
            <person name="Pisabarro A.G."/>
            <person name="Walton J.D."/>
            <person name="Blanchette R.A."/>
            <person name="Henrissat B."/>
            <person name="Martin F."/>
            <person name="Cullen D."/>
            <person name="Hibbett D.S."/>
            <person name="Grigoriev I.V."/>
        </authorList>
    </citation>
    <scope>NUCLEOTIDE SEQUENCE [LARGE SCALE GENOMIC DNA]</scope>
    <source>
        <strain evidence="3">PC15</strain>
    </source>
</reference>
<dbReference type="Pfam" id="PF18758">
    <property type="entry name" value="KDZ"/>
    <property type="match status" value="1"/>
</dbReference>
<dbReference type="CDD" id="cd19757">
    <property type="entry name" value="Bbox1"/>
    <property type="match status" value="1"/>
</dbReference>
<organism evidence="2 3">
    <name type="scientific">Pleurotus ostreatus (strain PC15)</name>
    <name type="common">Oyster mushroom</name>
    <dbReference type="NCBI Taxonomy" id="1137138"/>
    <lineage>
        <taxon>Eukaryota</taxon>
        <taxon>Fungi</taxon>
        <taxon>Dikarya</taxon>
        <taxon>Basidiomycota</taxon>
        <taxon>Agaricomycotina</taxon>
        <taxon>Agaricomycetes</taxon>
        <taxon>Agaricomycetidae</taxon>
        <taxon>Agaricales</taxon>
        <taxon>Pleurotineae</taxon>
        <taxon>Pleurotaceae</taxon>
        <taxon>Pleurotus</taxon>
    </lineage>
</organism>
<dbReference type="PANTHER" id="PTHR33096:SF1">
    <property type="entry name" value="CXC1-LIKE CYSTEINE CLUSTER ASSOCIATED WITH KDZ TRANSPOSASES DOMAIN-CONTAINING PROTEIN"/>
    <property type="match status" value="1"/>
</dbReference>
<dbReference type="InParanoid" id="A0A067NB03"/>
<proteinExistence type="predicted"/>
<dbReference type="STRING" id="1137138.A0A067NB03"/>